<accession>A0A2T2NTH1</accession>
<reference evidence="1 2" key="1">
    <citation type="journal article" date="2018" name="Front. Microbiol.">
        <title>Genome-Wide Analysis of Corynespora cassiicola Leaf Fall Disease Putative Effectors.</title>
        <authorList>
            <person name="Lopez D."/>
            <person name="Ribeiro S."/>
            <person name="Label P."/>
            <person name="Fumanal B."/>
            <person name="Venisse J.S."/>
            <person name="Kohler A."/>
            <person name="de Oliveira R.R."/>
            <person name="Labutti K."/>
            <person name="Lipzen A."/>
            <person name="Lail K."/>
            <person name="Bauer D."/>
            <person name="Ohm R.A."/>
            <person name="Barry K.W."/>
            <person name="Spatafora J."/>
            <person name="Grigoriev I.V."/>
            <person name="Martin F.M."/>
            <person name="Pujade-Renaud V."/>
        </authorList>
    </citation>
    <scope>NUCLEOTIDE SEQUENCE [LARGE SCALE GENOMIC DNA]</scope>
    <source>
        <strain evidence="1 2">Philippines</strain>
    </source>
</reference>
<evidence type="ECO:0000313" key="2">
    <source>
        <dbReference type="Proteomes" id="UP000240883"/>
    </source>
</evidence>
<keyword evidence="2" id="KW-1185">Reference proteome</keyword>
<name>A0A2T2NTH1_CORCC</name>
<dbReference type="EMBL" id="KZ678133">
    <property type="protein sequence ID" value="PSN68684.1"/>
    <property type="molecule type" value="Genomic_DNA"/>
</dbReference>
<proteinExistence type="predicted"/>
<dbReference type="Proteomes" id="UP000240883">
    <property type="component" value="Unassembled WGS sequence"/>
</dbReference>
<sequence>MLDTNWLRSPAISTVQDGYICERFYLLNPLIDAQCFSLWMGMAYCVQTVGNINTYPSYPYSSSAIYTLNKSVYTTTTSVLTPMVPTPTSILALLRVSGKKSDYEDYADHVPAEPFQDQSEAENVLGFTKLQGCQLSYAS</sequence>
<dbReference type="AlphaFoldDB" id="A0A2T2NTH1"/>
<organism evidence="1 2">
    <name type="scientific">Corynespora cassiicola Philippines</name>
    <dbReference type="NCBI Taxonomy" id="1448308"/>
    <lineage>
        <taxon>Eukaryota</taxon>
        <taxon>Fungi</taxon>
        <taxon>Dikarya</taxon>
        <taxon>Ascomycota</taxon>
        <taxon>Pezizomycotina</taxon>
        <taxon>Dothideomycetes</taxon>
        <taxon>Pleosporomycetidae</taxon>
        <taxon>Pleosporales</taxon>
        <taxon>Corynesporascaceae</taxon>
        <taxon>Corynespora</taxon>
    </lineage>
</organism>
<protein>
    <submittedName>
        <fullName evidence="1">Uncharacterized protein</fullName>
    </submittedName>
</protein>
<gene>
    <name evidence="1" type="ORF">BS50DRAFT_586123</name>
</gene>
<evidence type="ECO:0000313" key="1">
    <source>
        <dbReference type="EMBL" id="PSN68684.1"/>
    </source>
</evidence>
<dbReference type="STRING" id="1448308.A0A2T2NTH1"/>
<dbReference type="OrthoDB" id="5985073at2759"/>